<dbReference type="EMBL" id="KV454481">
    <property type="protein sequence ID" value="ODV60610.1"/>
    <property type="molecule type" value="Genomic_DNA"/>
</dbReference>
<dbReference type="STRING" id="1344418.A0A1D2VGE3"/>
<dbReference type="Proteomes" id="UP000095038">
    <property type="component" value="Unassembled WGS sequence"/>
</dbReference>
<organism evidence="2 3">
    <name type="scientific">Ascoidea rubescens DSM 1968</name>
    <dbReference type="NCBI Taxonomy" id="1344418"/>
    <lineage>
        <taxon>Eukaryota</taxon>
        <taxon>Fungi</taxon>
        <taxon>Dikarya</taxon>
        <taxon>Ascomycota</taxon>
        <taxon>Saccharomycotina</taxon>
        <taxon>Saccharomycetes</taxon>
        <taxon>Ascoideaceae</taxon>
        <taxon>Ascoidea</taxon>
    </lineage>
</organism>
<proteinExistence type="predicted"/>
<name>A0A1D2VGE3_9ASCO</name>
<dbReference type="RefSeq" id="XP_020046917.1">
    <property type="nucleotide sequence ID" value="XM_020193307.1"/>
</dbReference>
<dbReference type="AlphaFoldDB" id="A0A1D2VGE3"/>
<protein>
    <submittedName>
        <fullName evidence="2">Uncharacterized protein</fullName>
    </submittedName>
</protein>
<feature type="chain" id="PRO_5008910451" evidence="1">
    <location>
        <begin position="23"/>
        <end position="419"/>
    </location>
</feature>
<feature type="signal peptide" evidence="1">
    <location>
        <begin position="1"/>
        <end position="22"/>
    </location>
</feature>
<accession>A0A1D2VGE3</accession>
<keyword evidence="1" id="KW-0732">Signal</keyword>
<dbReference type="InParanoid" id="A0A1D2VGE3"/>
<gene>
    <name evidence="2" type="ORF">ASCRUDRAFT_76012</name>
</gene>
<evidence type="ECO:0000313" key="2">
    <source>
        <dbReference type="EMBL" id="ODV60610.1"/>
    </source>
</evidence>
<keyword evidence="3" id="KW-1185">Reference proteome</keyword>
<dbReference type="GeneID" id="30966943"/>
<evidence type="ECO:0000256" key="1">
    <source>
        <dbReference type="SAM" id="SignalP"/>
    </source>
</evidence>
<evidence type="ECO:0000313" key="3">
    <source>
        <dbReference type="Proteomes" id="UP000095038"/>
    </source>
</evidence>
<sequence>MKLSVFSLLPFFLLAFLSVSMPIDLEKRVIIVNTITATTTTYLYQSPPTPLSSEDVVGTPSILNQQSTLTSTITYESTTRTVTRVINPTILIDQTTWVTETNTDLPSSLPHNSGADLVQLDKRVILNEFITSTTTVYLDQLSTITSTPTPTLNPPIILNNQTTVTSTIINDSTTRVVTRTINPTILNRQVIWVTETVSSAGSPSSAPSDTIDLRKRVILNEMVTATTTVYVVDGETISVPQQSTSLLPGPSILNQQTTVTSTITYESTTRTITKTINPTILIKQTQWVTETLTDYPSSLIDNDETEFDSESESDYYESAYITETPIPTNSVSTDDEDEEFEPIFISLRTVTVYYDPRFNSYTNFDYPTSTPSPYNLNPPAVMNVYTLITSNYIEDQPTPTFASVILSTSDLSTTVISPN</sequence>
<reference evidence="3" key="1">
    <citation type="submission" date="2016-05" db="EMBL/GenBank/DDBJ databases">
        <title>Comparative genomics of biotechnologically important yeasts.</title>
        <authorList>
            <consortium name="DOE Joint Genome Institute"/>
            <person name="Riley R."/>
            <person name="Haridas S."/>
            <person name="Wolfe K.H."/>
            <person name="Lopes M.R."/>
            <person name="Hittinger C.T."/>
            <person name="Goker M."/>
            <person name="Salamov A."/>
            <person name="Wisecaver J."/>
            <person name="Long T.M."/>
            <person name="Aerts A.L."/>
            <person name="Barry K."/>
            <person name="Choi C."/>
            <person name="Clum A."/>
            <person name="Coughlan A.Y."/>
            <person name="Deshpande S."/>
            <person name="Douglass A.P."/>
            <person name="Hanson S.J."/>
            <person name="Klenk H.-P."/>
            <person name="Labutti K."/>
            <person name="Lapidus A."/>
            <person name="Lindquist E."/>
            <person name="Lipzen A."/>
            <person name="Meier-Kolthoff J.P."/>
            <person name="Ohm R.A."/>
            <person name="Otillar R.P."/>
            <person name="Pangilinan J."/>
            <person name="Peng Y."/>
            <person name="Rokas A."/>
            <person name="Rosa C.A."/>
            <person name="Scheuner C."/>
            <person name="Sibirny A.A."/>
            <person name="Slot J.C."/>
            <person name="Stielow J.B."/>
            <person name="Sun H."/>
            <person name="Kurtzman C.P."/>
            <person name="Blackwell M."/>
            <person name="Grigoriev I.V."/>
            <person name="Jeffries T.W."/>
        </authorList>
    </citation>
    <scope>NUCLEOTIDE SEQUENCE [LARGE SCALE GENOMIC DNA]</scope>
    <source>
        <strain evidence="3">DSM 1968</strain>
    </source>
</reference>